<evidence type="ECO:0000256" key="1">
    <source>
        <dbReference type="SAM" id="Phobius"/>
    </source>
</evidence>
<dbReference type="GO" id="GO:0006772">
    <property type="term" value="P:thiamine metabolic process"/>
    <property type="evidence" value="ECO:0007669"/>
    <property type="project" value="UniProtKB-ARBA"/>
</dbReference>
<dbReference type="InterPro" id="IPR050967">
    <property type="entry name" value="Thiamine_Salvage_TenA"/>
</dbReference>
<feature type="domain" description="Thiaminase-2/PQQC" evidence="2">
    <location>
        <begin position="127"/>
        <end position="262"/>
    </location>
</feature>
<feature type="transmembrane region" description="Helical" evidence="1">
    <location>
        <begin position="27"/>
        <end position="49"/>
    </location>
</feature>
<organism evidence="3 4">
    <name type="scientific">Pocillopora damicornis</name>
    <name type="common">Cauliflower coral</name>
    <name type="synonym">Millepora damicornis</name>
    <dbReference type="NCBI Taxonomy" id="46731"/>
    <lineage>
        <taxon>Eukaryota</taxon>
        <taxon>Metazoa</taxon>
        <taxon>Cnidaria</taxon>
        <taxon>Anthozoa</taxon>
        <taxon>Hexacorallia</taxon>
        <taxon>Scleractinia</taxon>
        <taxon>Astrocoeniina</taxon>
        <taxon>Pocilloporidae</taxon>
        <taxon>Pocillopora</taxon>
    </lineage>
</organism>
<dbReference type="PANTHER" id="PTHR43198:SF2">
    <property type="entry name" value="SI:CH1073-67J19.1-RELATED"/>
    <property type="match status" value="1"/>
</dbReference>
<dbReference type="Gene3D" id="1.20.910.10">
    <property type="entry name" value="Heme oxygenase-like"/>
    <property type="match status" value="1"/>
</dbReference>
<dbReference type="Pfam" id="PF03070">
    <property type="entry name" value="TENA_THI-4"/>
    <property type="match status" value="1"/>
</dbReference>
<evidence type="ECO:0000313" key="3">
    <source>
        <dbReference type="EMBL" id="RMX44054.1"/>
    </source>
</evidence>
<sequence length="321" mass="36883">MAIVKEGTSSTREILARRRSSYPTFKAGIMAVVKFWILLAVTVLVATIITARNVPAVEALAVSSNRTELQRKWKDPLQEGKWHFKTPSRVLSRKKFQDVGEKTLEKSLILYTSFSKKLFQNPFSQKIIKEASSTTFITGMAQGKLPLSNYRNFLEQDAAYFEHVADVYRLAAIKMEIQKKKDYAYFYWKQSAKFFDLHKQFIQKKDLSEKGQVGTALKAYMDFLSNVSPEHLALAMLSCSVLYPELARIKVQNPEGNVYEKDFFQENRRDDESSTEKFVDEIIIKDITEPRALPIVWRGLKHELNLLREVGGQPALSIQQL</sequence>
<dbReference type="SUPFAM" id="SSF48613">
    <property type="entry name" value="Heme oxygenase-like"/>
    <property type="match status" value="1"/>
</dbReference>
<keyword evidence="1" id="KW-0472">Membrane</keyword>
<protein>
    <recommendedName>
        <fullName evidence="2">Thiaminase-2/PQQC domain-containing protein</fullName>
    </recommendedName>
</protein>
<dbReference type="Proteomes" id="UP000275408">
    <property type="component" value="Unassembled WGS sequence"/>
</dbReference>
<comment type="caution">
    <text evidence="3">The sequence shown here is derived from an EMBL/GenBank/DDBJ whole genome shotgun (WGS) entry which is preliminary data.</text>
</comment>
<dbReference type="GO" id="GO:0005829">
    <property type="term" value="C:cytosol"/>
    <property type="evidence" value="ECO:0007669"/>
    <property type="project" value="TreeGrafter"/>
</dbReference>
<reference evidence="3 4" key="1">
    <citation type="journal article" date="2018" name="Sci. Rep.">
        <title>Comparative analysis of the Pocillopora damicornis genome highlights role of immune system in coral evolution.</title>
        <authorList>
            <person name="Cunning R."/>
            <person name="Bay R.A."/>
            <person name="Gillette P."/>
            <person name="Baker A.C."/>
            <person name="Traylor-Knowles N."/>
        </authorList>
    </citation>
    <scope>NUCLEOTIDE SEQUENCE [LARGE SCALE GENOMIC DNA]</scope>
    <source>
        <strain evidence="3">RSMAS</strain>
        <tissue evidence="3">Whole animal</tissue>
    </source>
</reference>
<proteinExistence type="predicted"/>
<accession>A0A3M6TS30</accession>
<keyword evidence="1" id="KW-1133">Transmembrane helix</keyword>
<keyword evidence="4" id="KW-1185">Reference proteome</keyword>
<dbReference type="EMBL" id="RCHS01003054">
    <property type="protein sequence ID" value="RMX44054.1"/>
    <property type="molecule type" value="Genomic_DNA"/>
</dbReference>
<dbReference type="AlphaFoldDB" id="A0A3M6TS30"/>
<keyword evidence="1" id="KW-0812">Transmembrane</keyword>
<dbReference type="InterPro" id="IPR016084">
    <property type="entry name" value="Haem_Oase-like_multi-hlx"/>
</dbReference>
<gene>
    <name evidence="3" type="ORF">pdam_00025129</name>
</gene>
<evidence type="ECO:0000313" key="4">
    <source>
        <dbReference type="Proteomes" id="UP000275408"/>
    </source>
</evidence>
<name>A0A3M6TS30_POCDA</name>
<evidence type="ECO:0000259" key="2">
    <source>
        <dbReference type="Pfam" id="PF03070"/>
    </source>
</evidence>
<dbReference type="PANTHER" id="PTHR43198">
    <property type="entry name" value="BIFUNCTIONAL TH2 PROTEIN"/>
    <property type="match status" value="1"/>
</dbReference>
<dbReference type="InterPro" id="IPR004305">
    <property type="entry name" value="Thiaminase-2/PQQC"/>
</dbReference>